<name>A0A9D1INH5_9FIRM</name>
<feature type="non-terminal residue" evidence="2">
    <location>
        <position position="120"/>
    </location>
</feature>
<organism evidence="2 3">
    <name type="scientific">Candidatus Aphodocola excrementigallinarum</name>
    <dbReference type="NCBI Taxonomy" id="2840670"/>
    <lineage>
        <taxon>Bacteria</taxon>
        <taxon>Bacillati</taxon>
        <taxon>Bacillota</taxon>
        <taxon>Bacilli</taxon>
        <taxon>Candidatus Aphodocola</taxon>
    </lineage>
</organism>
<dbReference type="AlphaFoldDB" id="A0A9D1INH5"/>
<evidence type="ECO:0000313" key="2">
    <source>
        <dbReference type="EMBL" id="HIU40583.1"/>
    </source>
</evidence>
<comment type="caution">
    <text evidence="2">The sequence shown here is derived from an EMBL/GenBank/DDBJ whole genome shotgun (WGS) entry which is preliminary data.</text>
</comment>
<evidence type="ECO:0000313" key="3">
    <source>
        <dbReference type="Proteomes" id="UP000824074"/>
    </source>
</evidence>
<keyword evidence="1" id="KW-0812">Transmembrane</keyword>
<dbReference type="Proteomes" id="UP000824074">
    <property type="component" value="Unassembled WGS sequence"/>
</dbReference>
<reference evidence="2" key="2">
    <citation type="journal article" date="2021" name="PeerJ">
        <title>Extensive microbial diversity within the chicken gut microbiome revealed by metagenomics and culture.</title>
        <authorList>
            <person name="Gilroy R."/>
            <person name="Ravi A."/>
            <person name="Getino M."/>
            <person name="Pursley I."/>
            <person name="Horton D.L."/>
            <person name="Alikhan N.F."/>
            <person name="Baker D."/>
            <person name="Gharbi K."/>
            <person name="Hall N."/>
            <person name="Watson M."/>
            <person name="Adriaenssens E.M."/>
            <person name="Foster-Nyarko E."/>
            <person name="Jarju S."/>
            <person name="Secka A."/>
            <person name="Antonio M."/>
            <person name="Oren A."/>
            <person name="Chaudhuri R.R."/>
            <person name="La Ragione R."/>
            <person name="Hildebrand F."/>
            <person name="Pallen M.J."/>
        </authorList>
    </citation>
    <scope>NUCLEOTIDE SEQUENCE</scope>
    <source>
        <strain evidence="2">CHK193-30670</strain>
    </source>
</reference>
<protein>
    <submittedName>
        <fullName evidence="2">Uncharacterized protein</fullName>
    </submittedName>
</protein>
<keyword evidence="1" id="KW-0472">Membrane</keyword>
<feature type="transmembrane region" description="Helical" evidence="1">
    <location>
        <begin position="7"/>
        <end position="29"/>
    </location>
</feature>
<proteinExistence type="predicted"/>
<gene>
    <name evidence="2" type="ORF">IAB68_04720</name>
</gene>
<reference evidence="2" key="1">
    <citation type="submission" date="2020-10" db="EMBL/GenBank/DDBJ databases">
        <authorList>
            <person name="Gilroy R."/>
        </authorList>
    </citation>
    <scope>NUCLEOTIDE SEQUENCE</scope>
    <source>
        <strain evidence="2">CHK193-30670</strain>
    </source>
</reference>
<dbReference type="EMBL" id="DVMT01000047">
    <property type="protein sequence ID" value="HIU40583.1"/>
    <property type="molecule type" value="Genomic_DNA"/>
</dbReference>
<accession>A0A9D1INH5</accession>
<evidence type="ECO:0000256" key="1">
    <source>
        <dbReference type="SAM" id="Phobius"/>
    </source>
</evidence>
<sequence>MKREKQIKALSTIALVISIISLTIAYALMSSKLTINGYGNIKGKKLNVYFENLTSSKKGEATIEKYPKIKKGSTYIGDFSVTLRKPGDSVTFCYDVVNKSDVDVKMITQVINGIDVNNVD</sequence>
<keyword evidence="1" id="KW-1133">Transmembrane helix</keyword>